<sequence length="578" mass="64028">MQRSVFTYGPQRLLKMCKSRSEISQLHTLMIKIGLDIVPFPSSKLLASCVMVDFEYARSIFQRIENPNLFMCTTMLRGYSLLEIPEISEAVGLFNSIRLRGLSLDQFTFIATLKSCLRRSKVGDEIHGAAVRSGCDLFLNVRNMLISFYSSCGMIQQSHKVFDEMINRRDVVSWGALIAGYVEFRQPAKALDLFVAMQSELKSSSTSTTVAVSVLQASAELTDHSLGESIHGYCGKVGLVSDRNIASSLITTYSNSGRMDSAHKIFRETNPRDVVVWNCIVDGYARSGELEQSLNLLQQMESEAGLTPNAATLVGLLVACASSGNLTLGRHIHSRITAEMETNDTILGTALIDMYSKCGHIDKATEIFDKMCTRDVKSWTAMIAGFGTNGRPKAALELFHQMEEEEQNTKPNAVTFLAALNACSHGGLVAAARECLRRMVDVYGLRPRIEHYGCVVDVLVRSGMVREGYELIENLPPNERRDPLLWRSLLSGCRLHGDVELAELARRKLIEVDGQLPTDEILMSATYTSAGKLPEPAVVDMFSGRFVGVSSVWVDPTFPIGSHIEHTETGRTRSHYEL</sequence>
<dbReference type="GO" id="GO:0016556">
    <property type="term" value="P:mRNA modification"/>
    <property type="evidence" value="ECO:0007669"/>
    <property type="project" value="UniProtKB-ARBA"/>
</dbReference>
<accession>A0A0K9PJZ0</accession>
<gene>
    <name evidence="4" type="ORF">ZOSMA_237G00160</name>
</gene>
<feature type="repeat" description="PPR" evidence="3">
    <location>
        <begin position="375"/>
        <end position="405"/>
    </location>
</feature>
<protein>
    <submittedName>
        <fullName evidence="4">Pentatricopeptide repeat-containing protein, mitochondrial</fullName>
    </submittedName>
</protein>
<dbReference type="InterPro" id="IPR046960">
    <property type="entry name" value="PPR_At4g14850-like_plant"/>
</dbReference>
<dbReference type="Gene3D" id="1.25.40.10">
    <property type="entry name" value="Tetratricopeptide repeat domain"/>
    <property type="match status" value="4"/>
</dbReference>
<evidence type="ECO:0000256" key="2">
    <source>
        <dbReference type="ARBA" id="ARBA00061659"/>
    </source>
</evidence>
<feature type="repeat" description="PPR" evidence="3">
    <location>
        <begin position="273"/>
        <end position="303"/>
    </location>
</feature>
<dbReference type="GO" id="GO:0003723">
    <property type="term" value="F:RNA binding"/>
    <property type="evidence" value="ECO:0007669"/>
    <property type="project" value="InterPro"/>
</dbReference>
<dbReference type="FunFam" id="1.25.40.10:FF:000277">
    <property type="entry name" value="Pentatricopeptide repeat-containing protein, mitochondrial"/>
    <property type="match status" value="1"/>
</dbReference>
<dbReference type="OrthoDB" id="185373at2759"/>
<evidence type="ECO:0000256" key="1">
    <source>
        <dbReference type="ARBA" id="ARBA00022737"/>
    </source>
</evidence>
<dbReference type="InterPro" id="IPR002885">
    <property type="entry name" value="PPR_rpt"/>
</dbReference>
<dbReference type="Proteomes" id="UP000036987">
    <property type="component" value="Unassembled WGS sequence"/>
</dbReference>
<reference evidence="5" key="1">
    <citation type="journal article" date="2016" name="Nature">
        <title>The genome of the seagrass Zostera marina reveals angiosperm adaptation to the sea.</title>
        <authorList>
            <person name="Olsen J.L."/>
            <person name="Rouze P."/>
            <person name="Verhelst B."/>
            <person name="Lin Y.-C."/>
            <person name="Bayer T."/>
            <person name="Collen J."/>
            <person name="Dattolo E."/>
            <person name="De Paoli E."/>
            <person name="Dittami S."/>
            <person name="Maumus F."/>
            <person name="Michel G."/>
            <person name="Kersting A."/>
            <person name="Lauritano C."/>
            <person name="Lohaus R."/>
            <person name="Toepel M."/>
            <person name="Tonon T."/>
            <person name="Vanneste K."/>
            <person name="Amirebrahimi M."/>
            <person name="Brakel J."/>
            <person name="Bostroem C."/>
            <person name="Chovatia M."/>
            <person name="Grimwood J."/>
            <person name="Jenkins J.W."/>
            <person name="Jueterbock A."/>
            <person name="Mraz A."/>
            <person name="Stam W.T."/>
            <person name="Tice H."/>
            <person name="Bornberg-Bauer E."/>
            <person name="Green P.J."/>
            <person name="Pearson G.A."/>
            <person name="Procaccini G."/>
            <person name="Duarte C.M."/>
            <person name="Schmutz J."/>
            <person name="Reusch T.B.H."/>
            <person name="Van de Peer Y."/>
        </authorList>
    </citation>
    <scope>NUCLEOTIDE SEQUENCE [LARGE SCALE GENOMIC DNA]</scope>
    <source>
        <strain evidence="5">cv. Finnish</strain>
    </source>
</reference>
<dbReference type="PANTHER" id="PTHR24015:SF505">
    <property type="entry name" value="OS01G0819800 PROTEIN"/>
    <property type="match status" value="1"/>
</dbReference>
<dbReference type="GO" id="GO:0009451">
    <property type="term" value="P:RNA modification"/>
    <property type="evidence" value="ECO:0000318"/>
    <property type="project" value="GO_Central"/>
</dbReference>
<dbReference type="AlphaFoldDB" id="A0A0K9PJZ0"/>
<organism evidence="4 5">
    <name type="scientific">Zostera marina</name>
    <name type="common">Eelgrass</name>
    <dbReference type="NCBI Taxonomy" id="29655"/>
    <lineage>
        <taxon>Eukaryota</taxon>
        <taxon>Viridiplantae</taxon>
        <taxon>Streptophyta</taxon>
        <taxon>Embryophyta</taxon>
        <taxon>Tracheophyta</taxon>
        <taxon>Spermatophyta</taxon>
        <taxon>Magnoliopsida</taxon>
        <taxon>Liliopsida</taxon>
        <taxon>Zosteraceae</taxon>
        <taxon>Zostera</taxon>
    </lineage>
</organism>
<comment type="similarity">
    <text evidence="2">Belongs to the PPR family. PCMP-E subfamily.</text>
</comment>
<evidence type="ECO:0000313" key="5">
    <source>
        <dbReference type="Proteomes" id="UP000036987"/>
    </source>
</evidence>
<keyword evidence="5" id="KW-1185">Reference proteome</keyword>
<comment type="caution">
    <text evidence="4">The sequence shown here is derived from an EMBL/GenBank/DDBJ whole genome shotgun (WGS) entry which is preliminary data.</text>
</comment>
<dbReference type="PROSITE" id="PS51375">
    <property type="entry name" value="PPR"/>
    <property type="match status" value="3"/>
</dbReference>
<feature type="repeat" description="PPR" evidence="3">
    <location>
        <begin position="344"/>
        <end position="374"/>
    </location>
</feature>
<dbReference type="OMA" id="EMFSAMM"/>
<dbReference type="FunFam" id="1.25.40.10:FF:000205">
    <property type="entry name" value="Pentatricopeptide repeat-containing protein, mitochondrial"/>
    <property type="match status" value="1"/>
</dbReference>
<proteinExistence type="inferred from homology"/>
<dbReference type="EMBL" id="LFYR01000834">
    <property type="protein sequence ID" value="KMZ68555.1"/>
    <property type="molecule type" value="Genomic_DNA"/>
</dbReference>
<keyword evidence="1" id="KW-0677">Repeat</keyword>
<evidence type="ECO:0000313" key="4">
    <source>
        <dbReference type="EMBL" id="KMZ68555.1"/>
    </source>
</evidence>
<name>A0A0K9PJZ0_ZOSMR</name>
<dbReference type="Pfam" id="PF13041">
    <property type="entry name" value="PPR_2"/>
    <property type="match status" value="2"/>
</dbReference>
<evidence type="ECO:0000256" key="3">
    <source>
        <dbReference type="PROSITE-ProRule" id="PRU00708"/>
    </source>
</evidence>
<dbReference type="PANTHER" id="PTHR24015">
    <property type="entry name" value="OS07G0578800 PROTEIN-RELATED"/>
    <property type="match status" value="1"/>
</dbReference>
<dbReference type="Pfam" id="PF01535">
    <property type="entry name" value="PPR"/>
    <property type="match status" value="3"/>
</dbReference>
<dbReference type="GO" id="GO:0005739">
    <property type="term" value="C:mitochondrion"/>
    <property type="evidence" value="ECO:0007669"/>
    <property type="project" value="UniProtKB-ARBA"/>
</dbReference>
<dbReference type="NCBIfam" id="TIGR00756">
    <property type="entry name" value="PPR"/>
    <property type="match status" value="3"/>
</dbReference>
<dbReference type="InterPro" id="IPR011990">
    <property type="entry name" value="TPR-like_helical_dom_sf"/>
</dbReference>